<dbReference type="eggNOG" id="ENOG50336KT">
    <property type="taxonomic scope" value="Bacteria"/>
</dbReference>
<dbReference type="EMBL" id="CP011129">
    <property type="protein sequence ID" value="ALN78741.1"/>
    <property type="molecule type" value="Genomic_DNA"/>
</dbReference>
<dbReference type="OrthoDB" id="8929305at2"/>
<dbReference type="InterPro" id="IPR025091">
    <property type="entry name" value="DUF4019"/>
</dbReference>
<feature type="signal peptide" evidence="1">
    <location>
        <begin position="1"/>
        <end position="19"/>
    </location>
</feature>
<reference evidence="2 3" key="1">
    <citation type="journal article" date="2015" name="BMC Genomics">
        <title>Comparative genomics and metabolic profiling of the genus Lysobacter.</title>
        <authorList>
            <person name="de Bruijn I."/>
            <person name="Cheng X."/>
            <person name="de Jager V."/>
            <person name="Exposito R.G."/>
            <person name="Watrous J."/>
            <person name="Patel N."/>
            <person name="Postma J."/>
            <person name="Dorrestein P.C."/>
            <person name="Kobayashi D."/>
            <person name="Raaijmakers J.M."/>
        </authorList>
    </citation>
    <scope>NUCLEOTIDE SEQUENCE [LARGE SCALE GENOMIC DNA]</scope>
    <source>
        <strain evidence="2 3">76</strain>
    </source>
</reference>
<evidence type="ECO:0000256" key="1">
    <source>
        <dbReference type="SAM" id="SignalP"/>
    </source>
</evidence>
<dbReference type="STRING" id="84531.LA76x_0580"/>
<dbReference type="KEGG" id="lab:LA76x_0580"/>
<keyword evidence="1" id="KW-0732">Signal</keyword>
<organism evidence="2 3">
    <name type="scientific">Lysobacter antibioticus</name>
    <dbReference type="NCBI Taxonomy" id="84531"/>
    <lineage>
        <taxon>Bacteria</taxon>
        <taxon>Pseudomonadati</taxon>
        <taxon>Pseudomonadota</taxon>
        <taxon>Gammaproteobacteria</taxon>
        <taxon>Lysobacterales</taxon>
        <taxon>Lysobacteraceae</taxon>
        <taxon>Lysobacter</taxon>
    </lineage>
</organism>
<dbReference type="RefSeq" id="WP_057916501.1">
    <property type="nucleotide sequence ID" value="NZ_CP011129.1"/>
</dbReference>
<sequence length="156" mass="16843">MKCFLLTMAIGLLSTTALAQAPVQAQRPAPAAQQAAARDVDPNTLANTALQLLQAIDRDQAGALWDASSNVTKRSAKREDFVAYVGRTRKPLGTAGSRSWIGVRREVVGNGAPLPPGLYASIEFSSQFQGKRAAKELISLRQDEDGLWRFSGYVIQ</sequence>
<protein>
    <recommendedName>
        <fullName evidence="4">DUF4019 domain-containing protein</fullName>
    </recommendedName>
</protein>
<accession>A0A0S2F5C0</accession>
<feature type="chain" id="PRO_5009798100" description="DUF4019 domain-containing protein" evidence="1">
    <location>
        <begin position="20"/>
        <end position="156"/>
    </location>
</feature>
<dbReference type="Proteomes" id="UP000060787">
    <property type="component" value="Chromosome"/>
</dbReference>
<evidence type="ECO:0008006" key="4">
    <source>
        <dbReference type="Google" id="ProtNLM"/>
    </source>
</evidence>
<name>A0A0S2F5C0_LYSAN</name>
<dbReference type="KEGG" id="laq:GLA29479_2655"/>
<gene>
    <name evidence="2" type="ORF">LA76x_0580</name>
</gene>
<evidence type="ECO:0000313" key="2">
    <source>
        <dbReference type="EMBL" id="ALN78741.1"/>
    </source>
</evidence>
<dbReference type="Pfam" id="PF13211">
    <property type="entry name" value="DUF4019"/>
    <property type="match status" value="1"/>
</dbReference>
<dbReference type="PATRIC" id="fig|84531.7.peg.2602"/>
<keyword evidence="3" id="KW-1185">Reference proteome</keyword>
<dbReference type="AlphaFoldDB" id="A0A0S2F5C0"/>
<evidence type="ECO:0000313" key="3">
    <source>
        <dbReference type="Proteomes" id="UP000060787"/>
    </source>
</evidence>
<proteinExistence type="predicted"/>